<name>A0A0G1SXD7_9BACT</name>
<evidence type="ECO:0000256" key="1">
    <source>
        <dbReference type="SAM" id="MobiDB-lite"/>
    </source>
</evidence>
<comment type="caution">
    <text evidence="4">The sequence shown here is derived from an EMBL/GenBank/DDBJ whole genome shotgun (WGS) entry which is preliminary data.</text>
</comment>
<feature type="domain" description="Plastocyanin-like" evidence="3">
    <location>
        <begin position="84"/>
        <end position="120"/>
    </location>
</feature>
<dbReference type="Pfam" id="PF07732">
    <property type="entry name" value="Cu-oxidase_3"/>
    <property type="match status" value="1"/>
</dbReference>
<keyword evidence="2" id="KW-1133">Transmembrane helix</keyword>
<accession>A0A0G1SXD7</accession>
<feature type="region of interest" description="Disordered" evidence="1">
    <location>
        <begin position="46"/>
        <end position="65"/>
    </location>
</feature>
<feature type="compositionally biased region" description="Basic and acidic residues" evidence="1">
    <location>
        <begin position="150"/>
        <end position="178"/>
    </location>
</feature>
<evidence type="ECO:0000256" key="2">
    <source>
        <dbReference type="SAM" id="Phobius"/>
    </source>
</evidence>
<dbReference type="AlphaFoldDB" id="A0A0G1SXD7"/>
<dbReference type="InterPro" id="IPR011707">
    <property type="entry name" value="Cu-oxidase-like_N"/>
</dbReference>
<evidence type="ECO:0000313" key="4">
    <source>
        <dbReference type="EMBL" id="KKU37880.1"/>
    </source>
</evidence>
<dbReference type="GO" id="GO:0005507">
    <property type="term" value="F:copper ion binding"/>
    <property type="evidence" value="ECO:0007669"/>
    <property type="project" value="InterPro"/>
</dbReference>
<proteinExistence type="predicted"/>
<feature type="non-terminal residue" evidence="4">
    <location>
        <position position="178"/>
    </location>
</feature>
<evidence type="ECO:0000259" key="3">
    <source>
        <dbReference type="Pfam" id="PF07732"/>
    </source>
</evidence>
<feature type="region of interest" description="Disordered" evidence="1">
    <location>
        <begin position="148"/>
        <end position="178"/>
    </location>
</feature>
<protein>
    <submittedName>
        <fullName evidence="4">Copper-containing nitrite reductase</fullName>
    </submittedName>
</protein>
<gene>
    <name evidence="4" type="ORF">UX53_C0040G0001</name>
</gene>
<evidence type="ECO:0000313" key="5">
    <source>
        <dbReference type="Proteomes" id="UP000033818"/>
    </source>
</evidence>
<feature type="transmembrane region" description="Helical" evidence="2">
    <location>
        <begin position="18"/>
        <end position="36"/>
    </location>
</feature>
<dbReference type="InterPro" id="IPR008972">
    <property type="entry name" value="Cupredoxin"/>
</dbReference>
<keyword evidence="2" id="KW-0812">Transmembrane</keyword>
<organism evidence="4 5">
    <name type="scientific">Candidatus Azambacteria bacterium GW2011_GWB2_46_37</name>
    <dbReference type="NCBI Taxonomy" id="1618618"/>
    <lineage>
        <taxon>Bacteria</taxon>
        <taxon>Candidatus Azamiibacteriota</taxon>
    </lineage>
</organism>
<dbReference type="SUPFAM" id="SSF49503">
    <property type="entry name" value="Cupredoxins"/>
    <property type="match status" value="1"/>
</dbReference>
<keyword evidence="2" id="KW-0472">Membrane</keyword>
<dbReference type="EMBL" id="LCMO01000040">
    <property type="protein sequence ID" value="KKU37880.1"/>
    <property type="molecule type" value="Genomic_DNA"/>
</dbReference>
<sequence>MRAAILRSRSVSNGMNKIWIIAIIVIIGALAAGIILRPIKPAAPPAKPVTAEDISRKADDLPPPITRTENQKVVVELETKEVVAEIAPGVTYEYWTYNGTVPGPFIRVKEGDTVEVHLTHSHEGHMHGSESGERSFALDNFYISEAKANGTDDHAPSGAAEEHAAAGHEKHSIDLHAV</sequence>
<dbReference type="Gene3D" id="2.60.40.420">
    <property type="entry name" value="Cupredoxins - blue copper proteins"/>
    <property type="match status" value="1"/>
</dbReference>
<dbReference type="Proteomes" id="UP000033818">
    <property type="component" value="Unassembled WGS sequence"/>
</dbReference>
<reference evidence="4 5" key="1">
    <citation type="journal article" date="2015" name="Nature">
        <title>rRNA introns, odd ribosomes, and small enigmatic genomes across a large radiation of phyla.</title>
        <authorList>
            <person name="Brown C.T."/>
            <person name="Hug L.A."/>
            <person name="Thomas B.C."/>
            <person name="Sharon I."/>
            <person name="Castelle C.J."/>
            <person name="Singh A."/>
            <person name="Wilkins M.J."/>
            <person name="Williams K.H."/>
            <person name="Banfield J.F."/>
        </authorList>
    </citation>
    <scope>NUCLEOTIDE SEQUENCE [LARGE SCALE GENOMIC DNA]</scope>
</reference>